<organism evidence="4 5">
    <name type="scientific">Populus trichocarpa</name>
    <name type="common">Western balsam poplar</name>
    <name type="synonym">Populus balsamifera subsp. trichocarpa</name>
    <dbReference type="NCBI Taxonomy" id="3694"/>
    <lineage>
        <taxon>Eukaryota</taxon>
        <taxon>Viridiplantae</taxon>
        <taxon>Streptophyta</taxon>
        <taxon>Embryophyta</taxon>
        <taxon>Tracheophyta</taxon>
        <taxon>Spermatophyta</taxon>
        <taxon>Magnoliopsida</taxon>
        <taxon>eudicotyledons</taxon>
        <taxon>Gunneridae</taxon>
        <taxon>Pentapetalae</taxon>
        <taxon>rosids</taxon>
        <taxon>fabids</taxon>
        <taxon>Malpighiales</taxon>
        <taxon>Salicaceae</taxon>
        <taxon>Saliceae</taxon>
        <taxon>Populus</taxon>
    </lineage>
</organism>
<feature type="repeat" description="PPR" evidence="3">
    <location>
        <begin position="185"/>
        <end position="219"/>
    </location>
</feature>
<evidence type="ECO:0000256" key="2">
    <source>
        <dbReference type="ARBA" id="ARBA00022737"/>
    </source>
</evidence>
<comment type="similarity">
    <text evidence="1">Belongs to the PPR family. P subfamily.</text>
</comment>
<protein>
    <recommendedName>
        <fullName evidence="6">Pentacotripeptide-repeat region of PRORP domain-containing protein</fullName>
    </recommendedName>
</protein>
<evidence type="ECO:0000313" key="5">
    <source>
        <dbReference type="Proteomes" id="UP000006729"/>
    </source>
</evidence>
<evidence type="ECO:0000256" key="3">
    <source>
        <dbReference type="PROSITE-ProRule" id="PRU00708"/>
    </source>
</evidence>
<dbReference type="SMR" id="A0A3N7FL55"/>
<dbReference type="Pfam" id="PF01535">
    <property type="entry name" value="PPR"/>
    <property type="match status" value="1"/>
</dbReference>
<dbReference type="InterPro" id="IPR002885">
    <property type="entry name" value="PPR_rpt"/>
</dbReference>
<dbReference type="Gene3D" id="1.25.40.10">
    <property type="entry name" value="Tetratricopeptide repeat domain"/>
    <property type="match status" value="3"/>
</dbReference>
<gene>
    <name evidence="4" type="ORF">POPTR_008G179201</name>
</gene>
<dbReference type="OMA" id="CYLEEMI"/>
<dbReference type="Pfam" id="PF12854">
    <property type="entry name" value="PPR_1"/>
    <property type="match status" value="2"/>
</dbReference>
<dbReference type="InterPro" id="IPR011990">
    <property type="entry name" value="TPR-like_helical_dom_sf"/>
</dbReference>
<dbReference type="InParanoid" id="A0A3N7FL55"/>
<dbReference type="PANTHER" id="PTHR47941">
    <property type="entry name" value="PENTATRICOPEPTIDE REPEAT-CONTAINING PROTEIN 3, MITOCHONDRIAL"/>
    <property type="match status" value="1"/>
</dbReference>
<dbReference type="AlphaFoldDB" id="A0A3N7FL55"/>
<dbReference type="GO" id="GO:0003729">
    <property type="term" value="F:mRNA binding"/>
    <property type="evidence" value="ECO:0000318"/>
    <property type="project" value="GO_Central"/>
</dbReference>
<accession>A0A3N7FL55</accession>
<dbReference type="STRING" id="3694.A0A3N7FL55"/>
<dbReference type="Proteomes" id="UP000006729">
    <property type="component" value="Chromosome 8"/>
</dbReference>
<dbReference type="NCBIfam" id="TIGR00756">
    <property type="entry name" value="PPR"/>
    <property type="match status" value="3"/>
</dbReference>
<dbReference type="Gramene" id="Potri.008G179201.1.v4.1">
    <property type="protein sequence ID" value="Potri.008G179201.1.v4.1"/>
    <property type="gene ID" value="Potri.008G179201.v4.1"/>
</dbReference>
<sequence>MKGYACHPCVISYSTIILFYCRQYNFYKVYELLDVMKWKHKGAQQMLLLTPPSLFFLAKSQNFEEALQLAQRMKSAECKPDTVFYNSLMGELVDFRRPLIFFEEMPNTGVSRDPSTYNSMIAMLCHDGQVSKALSLLKQMATLAHCKLVGQAFYPLLKACFRIGDMNLLIQLMDDMVKKHQLSLDRSVYALLIHGLCRANKCEWACHLFKEMIGKNIVPKYQTCHLLLEEVKLKNMYDTAEKIEDFMKKL</sequence>
<dbReference type="PROSITE" id="PS51375">
    <property type="entry name" value="PPR"/>
    <property type="match status" value="2"/>
</dbReference>
<keyword evidence="2" id="KW-0677">Repeat</keyword>
<proteinExistence type="inferred from homology"/>
<dbReference type="Pfam" id="PF13812">
    <property type="entry name" value="PPR_3"/>
    <property type="match status" value="1"/>
</dbReference>
<feature type="repeat" description="PPR" evidence="3">
    <location>
        <begin position="113"/>
        <end position="147"/>
    </location>
</feature>
<reference evidence="4 5" key="1">
    <citation type="journal article" date="2006" name="Science">
        <title>The genome of black cottonwood, Populus trichocarpa (Torr. &amp; Gray).</title>
        <authorList>
            <person name="Tuskan G.A."/>
            <person name="Difazio S."/>
            <person name="Jansson S."/>
            <person name="Bohlmann J."/>
            <person name="Grigoriev I."/>
            <person name="Hellsten U."/>
            <person name="Putnam N."/>
            <person name="Ralph S."/>
            <person name="Rombauts S."/>
            <person name="Salamov A."/>
            <person name="Schein J."/>
            <person name="Sterck L."/>
            <person name="Aerts A."/>
            <person name="Bhalerao R.R."/>
            <person name="Bhalerao R.P."/>
            <person name="Blaudez D."/>
            <person name="Boerjan W."/>
            <person name="Brun A."/>
            <person name="Brunner A."/>
            <person name="Busov V."/>
            <person name="Campbell M."/>
            <person name="Carlson J."/>
            <person name="Chalot M."/>
            <person name="Chapman J."/>
            <person name="Chen G.L."/>
            <person name="Cooper D."/>
            <person name="Coutinho P.M."/>
            <person name="Couturier J."/>
            <person name="Covert S."/>
            <person name="Cronk Q."/>
            <person name="Cunningham R."/>
            <person name="Davis J."/>
            <person name="Degroeve S."/>
            <person name="Dejardin A."/>
            <person name="Depamphilis C."/>
            <person name="Detter J."/>
            <person name="Dirks B."/>
            <person name="Dubchak I."/>
            <person name="Duplessis S."/>
            <person name="Ehlting J."/>
            <person name="Ellis B."/>
            <person name="Gendler K."/>
            <person name="Goodstein D."/>
            <person name="Gribskov M."/>
            <person name="Grimwood J."/>
            <person name="Groover A."/>
            <person name="Gunter L."/>
            <person name="Hamberger B."/>
            <person name="Heinze B."/>
            <person name="Helariutta Y."/>
            <person name="Henrissat B."/>
            <person name="Holligan D."/>
            <person name="Holt R."/>
            <person name="Huang W."/>
            <person name="Islam-Faridi N."/>
            <person name="Jones S."/>
            <person name="Jones-Rhoades M."/>
            <person name="Jorgensen R."/>
            <person name="Joshi C."/>
            <person name="Kangasjarvi J."/>
            <person name="Karlsson J."/>
            <person name="Kelleher C."/>
            <person name="Kirkpatrick R."/>
            <person name="Kirst M."/>
            <person name="Kohler A."/>
            <person name="Kalluri U."/>
            <person name="Larimer F."/>
            <person name="Leebens-Mack J."/>
            <person name="Leple J.C."/>
            <person name="Locascio P."/>
            <person name="Lou Y."/>
            <person name="Lucas S."/>
            <person name="Martin F."/>
            <person name="Montanini B."/>
            <person name="Napoli C."/>
            <person name="Nelson D.R."/>
            <person name="Nelson C."/>
            <person name="Nieminen K."/>
            <person name="Nilsson O."/>
            <person name="Pereda V."/>
            <person name="Peter G."/>
            <person name="Philippe R."/>
            <person name="Pilate G."/>
            <person name="Poliakov A."/>
            <person name="Razumovskaya J."/>
            <person name="Richardson P."/>
            <person name="Rinaldi C."/>
            <person name="Ritland K."/>
            <person name="Rouze P."/>
            <person name="Ryaboy D."/>
            <person name="Schmutz J."/>
            <person name="Schrader J."/>
            <person name="Segerman B."/>
            <person name="Shin H."/>
            <person name="Siddiqui A."/>
            <person name="Sterky F."/>
            <person name="Terry A."/>
            <person name="Tsai C.J."/>
            <person name="Uberbacher E."/>
            <person name="Unneberg P."/>
            <person name="Vahala J."/>
            <person name="Wall K."/>
            <person name="Wessler S."/>
            <person name="Yang G."/>
            <person name="Yin T."/>
            <person name="Douglas C."/>
            <person name="Marra M."/>
            <person name="Sandberg G."/>
            <person name="Van de Peer Y."/>
            <person name="Rokhsar D."/>
        </authorList>
    </citation>
    <scope>NUCLEOTIDE SEQUENCE [LARGE SCALE GENOMIC DNA]</scope>
    <source>
        <strain evidence="5">cv. Nisqually</strain>
    </source>
</reference>
<keyword evidence="5" id="KW-1185">Reference proteome</keyword>
<evidence type="ECO:0000313" key="4">
    <source>
        <dbReference type="EMBL" id="RQO94860.1"/>
    </source>
</evidence>
<evidence type="ECO:0000256" key="1">
    <source>
        <dbReference type="ARBA" id="ARBA00007626"/>
    </source>
</evidence>
<evidence type="ECO:0008006" key="6">
    <source>
        <dbReference type="Google" id="ProtNLM"/>
    </source>
</evidence>
<dbReference type="EMBL" id="CM009297">
    <property type="protein sequence ID" value="RQO94860.1"/>
    <property type="molecule type" value="Genomic_DNA"/>
</dbReference>
<name>A0A3N7FL55_POPTR</name>